<name>A0AAD6GJE1_9EURO</name>
<comment type="caution">
    <text evidence="7">The sequence shown here is derived from an EMBL/GenBank/DDBJ whole genome shotgun (WGS) entry which is preliminary data.</text>
</comment>
<keyword evidence="4" id="KW-0804">Transcription</keyword>
<dbReference type="Pfam" id="PF06179">
    <property type="entry name" value="Med22"/>
    <property type="match status" value="1"/>
</dbReference>
<feature type="region of interest" description="Disordered" evidence="6">
    <location>
        <begin position="1"/>
        <end position="24"/>
    </location>
</feature>
<reference evidence="7 8" key="1">
    <citation type="journal article" date="2023" name="IMA Fungus">
        <title>Comparative genomic study of the Penicillium genus elucidates a diverse pangenome and 15 lateral gene transfer events.</title>
        <authorList>
            <person name="Petersen C."/>
            <person name="Sorensen T."/>
            <person name="Nielsen M.R."/>
            <person name="Sondergaard T.E."/>
            <person name="Sorensen J.L."/>
            <person name="Fitzpatrick D.A."/>
            <person name="Frisvad J.C."/>
            <person name="Nielsen K.L."/>
        </authorList>
    </citation>
    <scope>NUCLEOTIDE SEQUENCE [LARGE SCALE GENOMIC DNA]</scope>
    <source>
        <strain evidence="7 8">IBT 35679</strain>
    </source>
</reference>
<evidence type="ECO:0000256" key="5">
    <source>
        <dbReference type="ARBA" id="ARBA00023242"/>
    </source>
</evidence>
<proteinExistence type="inferred from homology"/>
<evidence type="ECO:0000256" key="1">
    <source>
        <dbReference type="ARBA" id="ARBA00004123"/>
    </source>
</evidence>
<dbReference type="PANTHER" id="PTHR12434">
    <property type="entry name" value="MEDIATOR OF RNA POLYMERASE II TRANSCRIPTION SUBUNIT 22"/>
    <property type="match status" value="1"/>
</dbReference>
<comment type="subcellular location">
    <subcellularLocation>
        <location evidence="1">Nucleus</location>
    </subcellularLocation>
</comment>
<comment type="similarity">
    <text evidence="2">Belongs to the Mediator complex subunit 22 family.</text>
</comment>
<gene>
    <name evidence="7" type="ORF">N7494_001886</name>
</gene>
<dbReference type="PANTHER" id="PTHR12434:SF6">
    <property type="entry name" value="MEDIATOR OF RNA POLYMERASE II TRANSCRIPTION SUBUNIT 22"/>
    <property type="match status" value="1"/>
</dbReference>
<dbReference type="Gene3D" id="6.10.280.160">
    <property type="entry name" value="Mediator of RNA polymerase II transcription subunit 22"/>
    <property type="match status" value="1"/>
</dbReference>
<evidence type="ECO:0000256" key="4">
    <source>
        <dbReference type="ARBA" id="ARBA00023163"/>
    </source>
</evidence>
<evidence type="ECO:0000313" key="7">
    <source>
        <dbReference type="EMBL" id="KAJ5552508.1"/>
    </source>
</evidence>
<dbReference type="GO" id="GO:0003712">
    <property type="term" value="F:transcription coregulator activity"/>
    <property type="evidence" value="ECO:0007669"/>
    <property type="project" value="InterPro"/>
</dbReference>
<organism evidence="7 8">
    <name type="scientific">Penicillium frequentans</name>
    <dbReference type="NCBI Taxonomy" id="3151616"/>
    <lineage>
        <taxon>Eukaryota</taxon>
        <taxon>Fungi</taxon>
        <taxon>Dikarya</taxon>
        <taxon>Ascomycota</taxon>
        <taxon>Pezizomycotina</taxon>
        <taxon>Eurotiomycetes</taxon>
        <taxon>Eurotiomycetidae</taxon>
        <taxon>Eurotiales</taxon>
        <taxon>Aspergillaceae</taxon>
        <taxon>Penicillium</taxon>
    </lineage>
</organism>
<dbReference type="GO" id="GO:0016592">
    <property type="term" value="C:mediator complex"/>
    <property type="evidence" value="ECO:0007669"/>
    <property type="project" value="InterPro"/>
</dbReference>
<evidence type="ECO:0000256" key="2">
    <source>
        <dbReference type="ARBA" id="ARBA00005942"/>
    </source>
</evidence>
<keyword evidence="3" id="KW-0805">Transcription regulation</keyword>
<evidence type="ECO:0000256" key="3">
    <source>
        <dbReference type="ARBA" id="ARBA00023015"/>
    </source>
</evidence>
<keyword evidence="5" id="KW-0539">Nucleus</keyword>
<dbReference type="GO" id="GO:0006357">
    <property type="term" value="P:regulation of transcription by RNA polymerase II"/>
    <property type="evidence" value="ECO:0007669"/>
    <property type="project" value="InterPro"/>
</dbReference>
<protein>
    <recommendedName>
        <fullName evidence="9">Mediator of RNA polymerase II transcription subunit 22</fullName>
    </recommendedName>
</protein>
<accession>A0AAD6GJE1</accession>
<sequence>MVKRSASRSSEEASPSGLDSDDLNIDIGNLNIKSAKPKHPKVKLPKVLNPIPKRHKVKNPDIDVYLVKSTHNMDSQLTAKALHSRINTNVSQLLQRFENIMATATIQNPSHTATAVETYQLDVESTALIRSAEDILSLSRTMKEMWLFGKLDTIGEDERDVERREKLDKDVLAVEEALKEGALAKIAPEK</sequence>
<dbReference type="AlphaFoldDB" id="A0AAD6GJE1"/>
<dbReference type="EMBL" id="JAQIZZ010000002">
    <property type="protein sequence ID" value="KAJ5552508.1"/>
    <property type="molecule type" value="Genomic_DNA"/>
</dbReference>
<evidence type="ECO:0000313" key="8">
    <source>
        <dbReference type="Proteomes" id="UP001220324"/>
    </source>
</evidence>
<dbReference type="Proteomes" id="UP001220324">
    <property type="component" value="Unassembled WGS sequence"/>
</dbReference>
<dbReference type="InterPro" id="IPR009332">
    <property type="entry name" value="Med22"/>
</dbReference>
<keyword evidence="8" id="KW-1185">Reference proteome</keyword>
<evidence type="ECO:0000256" key="6">
    <source>
        <dbReference type="SAM" id="MobiDB-lite"/>
    </source>
</evidence>
<evidence type="ECO:0008006" key="9">
    <source>
        <dbReference type="Google" id="ProtNLM"/>
    </source>
</evidence>